<name>A0ACA9NIS6_9GLOM</name>
<keyword evidence="2" id="KW-1185">Reference proteome</keyword>
<comment type="caution">
    <text evidence="1">The sequence shown here is derived from an EMBL/GenBank/DDBJ whole genome shotgun (WGS) entry which is preliminary data.</text>
</comment>
<dbReference type="EMBL" id="CAJVPW010015222">
    <property type="protein sequence ID" value="CAG8660137.1"/>
    <property type="molecule type" value="Genomic_DNA"/>
</dbReference>
<evidence type="ECO:0000313" key="2">
    <source>
        <dbReference type="Proteomes" id="UP000789366"/>
    </source>
</evidence>
<organism evidence="1 2">
    <name type="scientific">Cetraspora pellucida</name>
    <dbReference type="NCBI Taxonomy" id="1433469"/>
    <lineage>
        <taxon>Eukaryota</taxon>
        <taxon>Fungi</taxon>
        <taxon>Fungi incertae sedis</taxon>
        <taxon>Mucoromycota</taxon>
        <taxon>Glomeromycotina</taxon>
        <taxon>Glomeromycetes</taxon>
        <taxon>Diversisporales</taxon>
        <taxon>Gigasporaceae</taxon>
        <taxon>Cetraspora</taxon>
    </lineage>
</organism>
<accession>A0ACA9NIS6</accession>
<proteinExistence type="predicted"/>
<reference evidence="1" key="1">
    <citation type="submission" date="2021-06" db="EMBL/GenBank/DDBJ databases">
        <authorList>
            <person name="Kallberg Y."/>
            <person name="Tangrot J."/>
            <person name="Rosling A."/>
        </authorList>
    </citation>
    <scope>NUCLEOTIDE SEQUENCE</scope>
    <source>
        <strain evidence="1">28 12/20/2015</strain>
    </source>
</reference>
<feature type="non-terminal residue" evidence="1">
    <location>
        <position position="1"/>
    </location>
</feature>
<sequence length="44" mass="5310">ELTKQEFKEYCLLWDNANFKINFENCSQELSEQNNTNSEVFYVV</sequence>
<protein>
    <submittedName>
        <fullName evidence="1">9033_t:CDS:1</fullName>
    </submittedName>
</protein>
<dbReference type="Proteomes" id="UP000789366">
    <property type="component" value="Unassembled WGS sequence"/>
</dbReference>
<evidence type="ECO:0000313" key="1">
    <source>
        <dbReference type="EMBL" id="CAG8660137.1"/>
    </source>
</evidence>
<gene>
    <name evidence="1" type="ORF">SPELUC_LOCUS9239</name>
</gene>